<dbReference type="AlphaFoldDB" id="A0A919U863"/>
<feature type="region of interest" description="Disordered" evidence="1">
    <location>
        <begin position="151"/>
        <end position="181"/>
    </location>
</feature>
<comment type="caution">
    <text evidence="2">The sequence shown here is derived from an EMBL/GenBank/DDBJ whole genome shotgun (WGS) entry which is preliminary data.</text>
</comment>
<accession>A0A919U863</accession>
<evidence type="ECO:0000313" key="2">
    <source>
        <dbReference type="EMBL" id="GIG46224.1"/>
    </source>
</evidence>
<organism evidence="2 3">
    <name type="scientific">Dactylosporangium siamense</name>
    <dbReference type="NCBI Taxonomy" id="685454"/>
    <lineage>
        <taxon>Bacteria</taxon>
        <taxon>Bacillati</taxon>
        <taxon>Actinomycetota</taxon>
        <taxon>Actinomycetes</taxon>
        <taxon>Micromonosporales</taxon>
        <taxon>Micromonosporaceae</taxon>
        <taxon>Dactylosporangium</taxon>
    </lineage>
</organism>
<protein>
    <submittedName>
        <fullName evidence="2">Uncharacterized protein</fullName>
    </submittedName>
</protein>
<name>A0A919U863_9ACTN</name>
<reference evidence="2" key="1">
    <citation type="submission" date="2021-01" db="EMBL/GenBank/DDBJ databases">
        <title>Whole genome shotgun sequence of Dactylosporangium siamense NBRC 106093.</title>
        <authorList>
            <person name="Komaki H."/>
            <person name="Tamura T."/>
        </authorList>
    </citation>
    <scope>NUCLEOTIDE SEQUENCE</scope>
    <source>
        <strain evidence="2">NBRC 106093</strain>
    </source>
</reference>
<evidence type="ECO:0000256" key="1">
    <source>
        <dbReference type="SAM" id="MobiDB-lite"/>
    </source>
</evidence>
<dbReference type="RefSeq" id="WP_203848006.1">
    <property type="nucleotide sequence ID" value="NZ_BAAAVW010000013.1"/>
</dbReference>
<dbReference type="EMBL" id="BONQ01000065">
    <property type="protein sequence ID" value="GIG46224.1"/>
    <property type="molecule type" value="Genomic_DNA"/>
</dbReference>
<keyword evidence="3" id="KW-1185">Reference proteome</keyword>
<gene>
    <name evidence="2" type="ORF">Dsi01nite_042650</name>
</gene>
<evidence type="ECO:0000313" key="3">
    <source>
        <dbReference type="Proteomes" id="UP000660611"/>
    </source>
</evidence>
<feature type="compositionally biased region" description="Low complexity" evidence="1">
    <location>
        <begin position="167"/>
        <end position="181"/>
    </location>
</feature>
<sequence length="181" mass="18150">MKLYISDEQQLALRALCVSSPVSARRVPPPSVSVLWQESAVRGAFTGVTVAPVRARKLSAAEMSAVSLIPTAASAPAAAPSAFSAVTGGVAALGDVEVAGGVEIQGGTATGGSMGADRLGASTVQHVRTVEQVPAVGVALLDRRGVQVQGTSGLTANDKHDLTAPKPNGGVRGIPPRGRPV</sequence>
<proteinExistence type="predicted"/>
<dbReference type="Proteomes" id="UP000660611">
    <property type="component" value="Unassembled WGS sequence"/>
</dbReference>